<evidence type="ECO:0000256" key="1">
    <source>
        <dbReference type="ARBA" id="ARBA00001933"/>
    </source>
</evidence>
<dbReference type="InterPro" id="IPR015424">
    <property type="entry name" value="PyrdxlP-dep_Trfase"/>
</dbReference>
<feature type="domain" description="Orn/Lys/Arg decarboxylase C-terminal" evidence="9">
    <location>
        <begin position="445"/>
        <end position="502"/>
    </location>
</feature>
<dbReference type="InterPro" id="IPR052357">
    <property type="entry name" value="Orn_Lys_Arg_decarboxylase-I"/>
</dbReference>
<proteinExistence type="inferred from homology"/>
<dbReference type="SUPFAM" id="SSF53383">
    <property type="entry name" value="PLP-dependent transferases"/>
    <property type="match status" value="1"/>
</dbReference>
<evidence type="ECO:0000313" key="11">
    <source>
        <dbReference type="Proteomes" id="UP000824091"/>
    </source>
</evidence>
<sequence length="509" mass="55479">MKEDIRTFLERHRAAKPVSFHMPGHKGMEIFEENGCAEELKNIADWDITEISGADNLFQPESIIARTMEKYRQLYGVKKSYLLINGSSAGIIAAVMAALGHEGQGSLILARNSHKSVYNALRLAGARPVYVYPQMISGYGIQGRITAEAVAEAMDREPQGKAVILPSPNYYGICSDISAIADVVHRRGKVLIVDQAHGAHLKFFRGCHAGSAGPGKDEHICRDIFPPAAEDQGADIVINSTHKTLASFTQTAVLNVCSGRVDTADLEDCLQMIESTSPSYPLMATLDMNADLLLKNGPALFERWAENIRWFYEKAQDIKGLRLMRADGLDPTKINLDMSYWGFDGERLEKFLIQKGIYPELVSGNIVMCMSGIGNKREDYEKLAGALEQAAQAADGQGRAAADDGSSRQGSSSGWPGVQTKEKDTEISDYSFDILVQAGIPVKRRSVKLSEAEGMVCAGLLIPYPPGIPIACPGEILTRQVIDRIMSARRAGRKVIGVSSEMEILVGAD</sequence>
<gene>
    <name evidence="10" type="ORF">IAD16_05885</name>
</gene>
<keyword evidence="7" id="KW-0812">Transmembrane</keyword>
<dbReference type="AlphaFoldDB" id="A0A9D1L8C4"/>
<keyword evidence="10" id="KW-0808">Transferase</keyword>
<dbReference type="PANTHER" id="PTHR43277">
    <property type="entry name" value="ARGININE DECARBOXYLASE"/>
    <property type="match status" value="1"/>
</dbReference>
<accession>A0A9D1L8C4</accession>
<comment type="similarity">
    <text evidence="2">Belongs to the Orn/Lys/Arg decarboxylase class-I family.</text>
</comment>
<dbReference type="InterPro" id="IPR008286">
    <property type="entry name" value="Prn/Lys/Arg_de-COase_C"/>
</dbReference>
<dbReference type="Proteomes" id="UP000824091">
    <property type="component" value="Unassembled WGS sequence"/>
</dbReference>
<keyword evidence="7" id="KW-0472">Membrane</keyword>
<evidence type="ECO:0000259" key="9">
    <source>
        <dbReference type="Pfam" id="PF03711"/>
    </source>
</evidence>
<dbReference type="InterPro" id="IPR000310">
    <property type="entry name" value="Orn/Lys/Arg_deCO2ase_major_dom"/>
</dbReference>
<feature type="transmembrane region" description="Helical" evidence="7">
    <location>
        <begin position="80"/>
        <end position="99"/>
    </location>
</feature>
<dbReference type="PANTHER" id="PTHR43277:SF3">
    <property type="entry name" value="DECARBOXYLASE, PUTATIVE-RELATED"/>
    <property type="match status" value="1"/>
</dbReference>
<evidence type="ECO:0000256" key="2">
    <source>
        <dbReference type="ARBA" id="ARBA00010671"/>
    </source>
</evidence>
<dbReference type="Pfam" id="PF01276">
    <property type="entry name" value="OKR_DC_1"/>
    <property type="match status" value="1"/>
</dbReference>
<evidence type="ECO:0000256" key="5">
    <source>
        <dbReference type="ARBA" id="ARBA00023239"/>
    </source>
</evidence>
<dbReference type="Gene3D" id="3.90.105.10">
    <property type="entry name" value="Molybdopterin biosynthesis moea protein, domain 2"/>
    <property type="match status" value="1"/>
</dbReference>
<reference evidence="10" key="2">
    <citation type="journal article" date="2021" name="PeerJ">
        <title>Extensive microbial diversity within the chicken gut microbiome revealed by metagenomics and culture.</title>
        <authorList>
            <person name="Gilroy R."/>
            <person name="Ravi A."/>
            <person name="Getino M."/>
            <person name="Pursley I."/>
            <person name="Horton D.L."/>
            <person name="Alikhan N.F."/>
            <person name="Baker D."/>
            <person name="Gharbi K."/>
            <person name="Hall N."/>
            <person name="Watson M."/>
            <person name="Adriaenssens E.M."/>
            <person name="Foster-Nyarko E."/>
            <person name="Jarju S."/>
            <person name="Secka A."/>
            <person name="Antonio M."/>
            <person name="Oren A."/>
            <person name="Chaudhuri R.R."/>
            <person name="La Ragione R."/>
            <person name="Hildebrand F."/>
            <person name="Pallen M.J."/>
        </authorList>
    </citation>
    <scope>NUCLEOTIDE SEQUENCE</scope>
    <source>
        <strain evidence="10">11300</strain>
    </source>
</reference>
<dbReference type="Pfam" id="PF03711">
    <property type="entry name" value="OKR_DC_1_C"/>
    <property type="match status" value="1"/>
</dbReference>
<evidence type="ECO:0000256" key="6">
    <source>
        <dbReference type="SAM" id="MobiDB-lite"/>
    </source>
</evidence>
<evidence type="ECO:0000313" key="10">
    <source>
        <dbReference type="EMBL" id="HIU27890.1"/>
    </source>
</evidence>
<keyword evidence="10" id="KW-0032">Aminotransferase</keyword>
<evidence type="ECO:0000256" key="4">
    <source>
        <dbReference type="ARBA" id="ARBA00022898"/>
    </source>
</evidence>
<comment type="caution">
    <text evidence="10">The sequence shown here is derived from an EMBL/GenBank/DDBJ whole genome shotgun (WGS) entry which is preliminary data.</text>
</comment>
<feature type="region of interest" description="Disordered" evidence="6">
    <location>
        <begin position="394"/>
        <end position="422"/>
    </location>
</feature>
<dbReference type="GO" id="GO:0008483">
    <property type="term" value="F:transaminase activity"/>
    <property type="evidence" value="ECO:0007669"/>
    <property type="project" value="UniProtKB-KW"/>
</dbReference>
<keyword evidence="7" id="KW-1133">Transmembrane helix</keyword>
<keyword evidence="3" id="KW-0210">Decarboxylase</keyword>
<reference evidence="10" key="1">
    <citation type="submission" date="2020-10" db="EMBL/GenBank/DDBJ databases">
        <authorList>
            <person name="Gilroy R."/>
        </authorList>
    </citation>
    <scope>NUCLEOTIDE SEQUENCE</scope>
    <source>
        <strain evidence="10">11300</strain>
    </source>
</reference>
<name>A0A9D1L8C4_9FIRM</name>
<evidence type="ECO:0000256" key="7">
    <source>
        <dbReference type="SAM" id="Phobius"/>
    </source>
</evidence>
<dbReference type="Gene3D" id="3.40.640.10">
    <property type="entry name" value="Type I PLP-dependent aspartate aminotransferase-like (Major domain)"/>
    <property type="match status" value="1"/>
</dbReference>
<dbReference type="GO" id="GO:0016831">
    <property type="term" value="F:carboxy-lyase activity"/>
    <property type="evidence" value="ECO:0007669"/>
    <property type="project" value="UniProtKB-KW"/>
</dbReference>
<dbReference type="InterPro" id="IPR015421">
    <property type="entry name" value="PyrdxlP-dep_Trfase_major"/>
</dbReference>
<organism evidence="10 11">
    <name type="scientific">Candidatus Fimisoma avicola</name>
    <dbReference type="NCBI Taxonomy" id="2840826"/>
    <lineage>
        <taxon>Bacteria</taxon>
        <taxon>Bacillati</taxon>
        <taxon>Bacillota</taxon>
        <taxon>Clostridia</taxon>
        <taxon>Eubacteriales</taxon>
        <taxon>Candidatus Fimisoma</taxon>
    </lineage>
</organism>
<keyword evidence="4" id="KW-0663">Pyridoxal phosphate</keyword>
<comment type="cofactor">
    <cofactor evidence="1">
        <name>pyridoxal 5'-phosphate</name>
        <dbReference type="ChEBI" id="CHEBI:597326"/>
    </cofactor>
</comment>
<evidence type="ECO:0000259" key="8">
    <source>
        <dbReference type="Pfam" id="PF01276"/>
    </source>
</evidence>
<evidence type="ECO:0000256" key="3">
    <source>
        <dbReference type="ARBA" id="ARBA00022793"/>
    </source>
</evidence>
<dbReference type="EMBL" id="DVMO01000086">
    <property type="protein sequence ID" value="HIU27890.1"/>
    <property type="molecule type" value="Genomic_DNA"/>
</dbReference>
<keyword evidence="5" id="KW-0456">Lyase</keyword>
<feature type="domain" description="Orn/Lys/Arg decarboxylases family 1 pyridoxal-P attachment site" evidence="8">
    <location>
        <begin position="9"/>
        <end position="307"/>
    </location>
</feature>
<protein>
    <submittedName>
        <fullName evidence="10">Aminotransferase class I/II-fold pyridoxal phosphate-dependent enzyme</fullName>
    </submittedName>
</protein>